<comment type="caution">
    <text evidence="3">The sequence shown here is derived from an EMBL/GenBank/DDBJ whole genome shotgun (WGS) entry which is preliminary data.</text>
</comment>
<evidence type="ECO:0000256" key="1">
    <source>
        <dbReference type="SAM" id="MobiDB-lite"/>
    </source>
</evidence>
<dbReference type="RefSeq" id="WP_246056523.1">
    <property type="nucleotide sequence ID" value="NZ_BJLR01000022.1"/>
</dbReference>
<name>A0A4Y3KW77_9CELL</name>
<dbReference type="InterPro" id="IPR039561">
    <property type="entry name" value="Peptidase_M15C"/>
</dbReference>
<dbReference type="GO" id="GO:0008233">
    <property type="term" value="F:peptidase activity"/>
    <property type="evidence" value="ECO:0007669"/>
    <property type="project" value="InterPro"/>
</dbReference>
<feature type="compositionally biased region" description="Low complexity" evidence="1">
    <location>
        <begin position="11"/>
        <end position="29"/>
    </location>
</feature>
<keyword evidence="4" id="KW-1185">Reference proteome</keyword>
<protein>
    <recommendedName>
        <fullName evidence="2">Peptidase M15C domain-containing protein</fullName>
    </recommendedName>
</protein>
<evidence type="ECO:0000259" key="2">
    <source>
        <dbReference type="Pfam" id="PF13539"/>
    </source>
</evidence>
<proteinExistence type="predicted"/>
<accession>A0A4Y3KW77</accession>
<dbReference type="InterPro" id="IPR009045">
    <property type="entry name" value="Zn_M74/Hedgehog-like"/>
</dbReference>
<evidence type="ECO:0000313" key="3">
    <source>
        <dbReference type="EMBL" id="GEA88639.1"/>
    </source>
</evidence>
<sequence>MGAGRDDDARAGSGAAAGRVRGARRWSAALRTPGGRRRPAAMRTRGAQRWPAARALPVRRLAPAVLALVLAGCTGPAGGASADVSDGAAGAAATSVSPSTATPAPTPTPTPTPPAPTPTPPPEPTPAAPPEPPAPQFAATISPVGPELAARMAPSWRPGCPVPLEDLRYLTLTHHDFDGGVVTGELVVHSDVADGVVEVFRTLFDAGYPIRSMRLVDDFGGSDDASMAADNTSAFNCRAITRGTGWSEHAYGRALDLNPRENPYVRGTLVLPPEGRPYADRPDLPGVVHAGDVVVTAFAAAGWRWGGDWSSPIDYQHFSVTGR</sequence>
<feature type="region of interest" description="Disordered" evidence="1">
    <location>
        <begin position="1"/>
        <end position="50"/>
    </location>
</feature>
<feature type="region of interest" description="Disordered" evidence="1">
    <location>
        <begin position="93"/>
        <end position="140"/>
    </location>
</feature>
<dbReference type="SUPFAM" id="SSF55166">
    <property type="entry name" value="Hedgehog/DD-peptidase"/>
    <property type="match status" value="1"/>
</dbReference>
<evidence type="ECO:0000313" key="4">
    <source>
        <dbReference type="Proteomes" id="UP000317046"/>
    </source>
</evidence>
<dbReference type="AlphaFoldDB" id="A0A4Y3KW77"/>
<feature type="compositionally biased region" description="Basic and acidic residues" evidence="1">
    <location>
        <begin position="1"/>
        <end position="10"/>
    </location>
</feature>
<reference evidence="3" key="1">
    <citation type="submission" date="2019-06" db="EMBL/GenBank/DDBJ databases">
        <title>Whole genome shotgun sequence of Cellulomonas cellasea NBRC 3753.</title>
        <authorList>
            <person name="Hosoyama A."/>
            <person name="Uohara A."/>
            <person name="Ohji S."/>
            <person name="Ichikawa N."/>
        </authorList>
    </citation>
    <scope>NUCLEOTIDE SEQUENCE [LARGE SCALE GENOMIC DNA]</scope>
    <source>
        <strain evidence="3">NBRC 3753</strain>
    </source>
</reference>
<dbReference type="Proteomes" id="UP000317046">
    <property type="component" value="Unassembled WGS sequence"/>
</dbReference>
<dbReference type="EMBL" id="BJLR01000022">
    <property type="protein sequence ID" value="GEA88639.1"/>
    <property type="molecule type" value="Genomic_DNA"/>
</dbReference>
<dbReference type="Gene3D" id="3.30.1380.10">
    <property type="match status" value="1"/>
</dbReference>
<organism evidence="3 4">
    <name type="scientific">Cellulomonas cellasea</name>
    <dbReference type="NCBI Taxonomy" id="43670"/>
    <lineage>
        <taxon>Bacteria</taxon>
        <taxon>Bacillati</taxon>
        <taxon>Actinomycetota</taxon>
        <taxon>Actinomycetes</taxon>
        <taxon>Micrococcales</taxon>
        <taxon>Cellulomonadaceae</taxon>
        <taxon>Cellulomonas</taxon>
    </lineage>
</organism>
<feature type="compositionally biased region" description="Low complexity" evidence="1">
    <location>
        <begin position="93"/>
        <end position="103"/>
    </location>
</feature>
<dbReference type="Pfam" id="PF13539">
    <property type="entry name" value="Peptidase_M15_4"/>
    <property type="match status" value="1"/>
</dbReference>
<feature type="compositionally biased region" description="Pro residues" evidence="1">
    <location>
        <begin position="104"/>
        <end position="135"/>
    </location>
</feature>
<gene>
    <name evidence="3" type="ORF">CCE01nite_25880</name>
</gene>
<feature type="domain" description="Peptidase M15C" evidence="2">
    <location>
        <begin position="243"/>
        <end position="319"/>
    </location>
</feature>